<gene>
    <name evidence="1" type="ORF">SAMN05421659_103299</name>
</gene>
<dbReference type="OrthoDB" id="3035359at2"/>
<sequence>MRITNQMLQNTAQKAGIQLNQTTLLDIINNKDSDSSLLSGINNNSALSKLQNNNYKLLEKSAGQLNEYTSDFFATGEDSLFAKAEKSGSNKDIVQNVKSFVEAYNATEDKLKKTDSTLNQYYLQQMKSLVVDNTDALKKVGITQSKDGTISLDTSILESASVSDLKAAFGSSNVFSSRMSYIGSKVEQNATANIESVSSQYTSYGINSYMNSNNDYNFWG</sequence>
<name>A0A1I0NQS8_9FIRM</name>
<organism evidence="1 2">
    <name type="scientific">[Clostridium] fimetarium</name>
    <dbReference type="NCBI Taxonomy" id="99656"/>
    <lineage>
        <taxon>Bacteria</taxon>
        <taxon>Bacillati</taxon>
        <taxon>Bacillota</taxon>
        <taxon>Clostridia</taxon>
        <taxon>Lachnospirales</taxon>
        <taxon>Lachnospiraceae</taxon>
    </lineage>
</organism>
<dbReference type="EMBL" id="FOJI01000003">
    <property type="protein sequence ID" value="SEW03793.1"/>
    <property type="molecule type" value="Genomic_DNA"/>
</dbReference>
<protein>
    <recommendedName>
        <fullName evidence="3">Flagellar hook-associated protein 2 C-terminus</fullName>
    </recommendedName>
</protein>
<reference evidence="1 2" key="1">
    <citation type="submission" date="2016-10" db="EMBL/GenBank/DDBJ databases">
        <authorList>
            <person name="de Groot N.N."/>
        </authorList>
    </citation>
    <scope>NUCLEOTIDE SEQUENCE [LARGE SCALE GENOMIC DNA]</scope>
    <source>
        <strain evidence="1 2">DSM 9179</strain>
    </source>
</reference>
<evidence type="ECO:0000313" key="1">
    <source>
        <dbReference type="EMBL" id="SEW03793.1"/>
    </source>
</evidence>
<evidence type="ECO:0008006" key="3">
    <source>
        <dbReference type="Google" id="ProtNLM"/>
    </source>
</evidence>
<dbReference type="Proteomes" id="UP000199701">
    <property type="component" value="Unassembled WGS sequence"/>
</dbReference>
<accession>A0A1I0NQS8</accession>
<dbReference type="AlphaFoldDB" id="A0A1I0NQS8"/>
<evidence type="ECO:0000313" key="2">
    <source>
        <dbReference type="Proteomes" id="UP000199701"/>
    </source>
</evidence>
<proteinExistence type="predicted"/>
<dbReference type="RefSeq" id="WP_092451534.1">
    <property type="nucleotide sequence ID" value="NZ_FOJI01000003.1"/>
</dbReference>
<dbReference type="STRING" id="99656.SAMN05421659_103299"/>
<keyword evidence="2" id="KW-1185">Reference proteome</keyword>